<sequence>SSLRLLRGRALLFVVTLARGYHLKLFLDQFDIPACAFNSQLPVHSRCHVITQFNRGICDYISKCKDAEYGLAQSIDFQNVAAVINFGMPPTVDPYIHRVGRTACANNPGKAFTLALPEEQEGLAYFLISAAGACPEENHQAGEGHLEKQE</sequence>
<dbReference type="PANTHER" id="PTHR47959">
    <property type="entry name" value="ATP-DEPENDENT RNA HELICASE RHLE-RELATED"/>
    <property type="match status" value="1"/>
</dbReference>
<evidence type="ECO:0000256" key="5">
    <source>
        <dbReference type="ARBA" id="ARBA00022840"/>
    </source>
</evidence>
<evidence type="ECO:0000256" key="4">
    <source>
        <dbReference type="ARBA" id="ARBA00022806"/>
    </source>
</evidence>
<dbReference type="GO" id="GO:0005524">
    <property type="term" value="F:ATP binding"/>
    <property type="evidence" value="ECO:0007669"/>
    <property type="project" value="UniProtKB-KW"/>
</dbReference>
<dbReference type="AlphaFoldDB" id="A0A8C3PK94"/>
<feature type="chain" id="PRO_5033986203" description="RNA helicase" evidence="8">
    <location>
        <begin position="21"/>
        <end position="150"/>
    </location>
</feature>
<dbReference type="PROSITE" id="PS51194">
    <property type="entry name" value="HELICASE_CTER"/>
    <property type="match status" value="1"/>
</dbReference>
<dbReference type="InterPro" id="IPR050079">
    <property type="entry name" value="DEAD_box_RNA_helicase"/>
</dbReference>
<reference evidence="10" key="1">
    <citation type="submission" date="2025-08" db="UniProtKB">
        <authorList>
            <consortium name="Ensembl"/>
        </authorList>
    </citation>
    <scope>IDENTIFICATION</scope>
</reference>
<dbReference type="Proteomes" id="UP000694419">
    <property type="component" value="Unplaced"/>
</dbReference>
<evidence type="ECO:0000256" key="8">
    <source>
        <dbReference type="SAM" id="SignalP"/>
    </source>
</evidence>
<dbReference type="InterPro" id="IPR001650">
    <property type="entry name" value="Helicase_C-like"/>
</dbReference>
<evidence type="ECO:0000259" key="9">
    <source>
        <dbReference type="PROSITE" id="PS51194"/>
    </source>
</evidence>
<dbReference type="GO" id="GO:0003723">
    <property type="term" value="F:RNA binding"/>
    <property type="evidence" value="ECO:0007669"/>
    <property type="project" value="UniProtKB-KW"/>
</dbReference>
<evidence type="ECO:0000256" key="2">
    <source>
        <dbReference type="ARBA" id="ARBA00022741"/>
    </source>
</evidence>
<keyword evidence="11" id="KW-1185">Reference proteome</keyword>
<keyword evidence="8" id="KW-0732">Signal</keyword>
<keyword evidence="4" id="KW-0347">Helicase</keyword>
<feature type="signal peptide" evidence="8">
    <location>
        <begin position="1"/>
        <end position="20"/>
    </location>
</feature>
<dbReference type="SUPFAM" id="SSF52540">
    <property type="entry name" value="P-loop containing nucleoside triphosphate hydrolases"/>
    <property type="match status" value="1"/>
</dbReference>
<reference evidence="10" key="2">
    <citation type="submission" date="2025-09" db="UniProtKB">
        <authorList>
            <consortium name="Ensembl"/>
        </authorList>
    </citation>
    <scope>IDENTIFICATION</scope>
</reference>
<keyword evidence="2" id="KW-0547">Nucleotide-binding</keyword>
<dbReference type="Pfam" id="PF00271">
    <property type="entry name" value="Helicase_C"/>
    <property type="match status" value="1"/>
</dbReference>
<evidence type="ECO:0000256" key="1">
    <source>
        <dbReference type="ARBA" id="ARBA00012552"/>
    </source>
</evidence>
<protein>
    <recommendedName>
        <fullName evidence="1">RNA helicase</fullName>
        <ecNumber evidence="1">3.6.4.13</ecNumber>
    </recommendedName>
</protein>
<evidence type="ECO:0000256" key="6">
    <source>
        <dbReference type="ARBA" id="ARBA00022884"/>
    </source>
</evidence>
<dbReference type="Gene3D" id="3.40.50.300">
    <property type="entry name" value="P-loop containing nucleotide triphosphate hydrolases"/>
    <property type="match status" value="1"/>
</dbReference>
<dbReference type="InterPro" id="IPR027417">
    <property type="entry name" value="P-loop_NTPase"/>
</dbReference>
<keyword evidence="3" id="KW-0378">Hydrolase</keyword>
<dbReference type="SMART" id="SM00490">
    <property type="entry name" value="HELICc"/>
    <property type="match status" value="1"/>
</dbReference>
<evidence type="ECO:0000313" key="11">
    <source>
        <dbReference type="Proteomes" id="UP000694419"/>
    </source>
</evidence>
<dbReference type="GO" id="GO:0005829">
    <property type="term" value="C:cytosol"/>
    <property type="evidence" value="ECO:0007669"/>
    <property type="project" value="TreeGrafter"/>
</dbReference>
<dbReference type="Ensembl" id="ENSCPGT00000008679.1">
    <property type="protein sequence ID" value="ENSCPGP00000007901.1"/>
    <property type="gene ID" value="ENSCPGG00000005642.1"/>
</dbReference>
<comment type="catalytic activity">
    <reaction evidence="7">
        <text>ATP + H2O = ADP + phosphate + H(+)</text>
        <dbReference type="Rhea" id="RHEA:13065"/>
        <dbReference type="ChEBI" id="CHEBI:15377"/>
        <dbReference type="ChEBI" id="CHEBI:15378"/>
        <dbReference type="ChEBI" id="CHEBI:30616"/>
        <dbReference type="ChEBI" id="CHEBI:43474"/>
        <dbReference type="ChEBI" id="CHEBI:456216"/>
        <dbReference type="EC" id="3.6.4.13"/>
    </reaction>
</comment>
<evidence type="ECO:0000256" key="7">
    <source>
        <dbReference type="ARBA" id="ARBA00047984"/>
    </source>
</evidence>
<dbReference type="PANTHER" id="PTHR47959:SF21">
    <property type="entry name" value="DEAD-BOX HELICASE 56"/>
    <property type="match status" value="1"/>
</dbReference>
<feature type="domain" description="Helicase C-terminal" evidence="9">
    <location>
        <begin position="1"/>
        <end position="150"/>
    </location>
</feature>
<keyword evidence="5" id="KW-0067">ATP-binding</keyword>
<dbReference type="EC" id="3.6.4.13" evidence="1"/>
<accession>A0A8C3PK94</accession>
<proteinExistence type="predicted"/>
<dbReference type="GO" id="GO:0016787">
    <property type="term" value="F:hydrolase activity"/>
    <property type="evidence" value="ECO:0007669"/>
    <property type="project" value="UniProtKB-KW"/>
</dbReference>
<keyword evidence="6" id="KW-0694">RNA-binding</keyword>
<evidence type="ECO:0000313" key="10">
    <source>
        <dbReference type="Ensembl" id="ENSCPGP00000007901.1"/>
    </source>
</evidence>
<dbReference type="GO" id="GO:0003724">
    <property type="term" value="F:RNA helicase activity"/>
    <property type="evidence" value="ECO:0007669"/>
    <property type="project" value="UniProtKB-EC"/>
</dbReference>
<name>A0A8C3PK94_9CHAR</name>
<evidence type="ECO:0000256" key="3">
    <source>
        <dbReference type="ARBA" id="ARBA00022801"/>
    </source>
</evidence>
<organism evidence="10 11">
    <name type="scientific">Calidris pygmaea</name>
    <name type="common">Spoon-billed sandpiper</name>
    <dbReference type="NCBI Taxonomy" id="425635"/>
    <lineage>
        <taxon>Eukaryota</taxon>
        <taxon>Metazoa</taxon>
        <taxon>Chordata</taxon>
        <taxon>Craniata</taxon>
        <taxon>Vertebrata</taxon>
        <taxon>Euteleostomi</taxon>
        <taxon>Archelosauria</taxon>
        <taxon>Archosauria</taxon>
        <taxon>Dinosauria</taxon>
        <taxon>Saurischia</taxon>
        <taxon>Theropoda</taxon>
        <taxon>Coelurosauria</taxon>
        <taxon>Aves</taxon>
        <taxon>Neognathae</taxon>
        <taxon>Neoaves</taxon>
        <taxon>Charadriiformes</taxon>
        <taxon>Scolopacidae</taxon>
        <taxon>Calidris</taxon>
    </lineage>
</organism>